<evidence type="ECO:0000313" key="1">
    <source>
        <dbReference type="EMBL" id="KIK01281.1"/>
    </source>
</evidence>
<accession>A0A0C9X872</accession>
<evidence type="ECO:0000313" key="2">
    <source>
        <dbReference type="Proteomes" id="UP000054477"/>
    </source>
</evidence>
<sequence>MPKTPPLPKVIVLSTPGVSRSSIAHVPFLLRIFYGWLIAQPLRDKLGMERLIWHCAGWDWNTQVDGEPGEEIMGRKEWKDIEGLPAPGTLKDAMVLRAAGLTEGDCLADKRKEGEKMPYRAGEGHVTGWTVSRKDVAHFIEDAVLNRWPEYGNKQIGIAY</sequence>
<reference evidence="2" key="2">
    <citation type="submission" date="2015-01" db="EMBL/GenBank/DDBJ databases">
        <title>Evolutionary Origins and Diversification of the Mycorrhizal Mutualists.</title>
        <authorList>
            <consortium name="DOE Joint Genome Institute"/>
            <consortium name="Mycorrhizal Genomics Consortium"/>
            <person name="Kohler A."/>
            <person name="Kuo A."/>
            <person name="Nagy L.G."/>
            <person name="Floudas D."/>
            <person name="Copeland A."/>
            <person name="Barry K.W."/>
            <person name="Cichocki N."/>
            <person name="Veneault-Fourrey C."/>
            <person name="LaButti K."/>
            <person name="Lindquist E.A."/>
            <person name="Lipzen A."/>
            <person name="Lundell T."/>
            <person name="Morin E."/>
            <person name="Murat C."/>
            <person name="Riley R."/>
            <person name="Ohm R."/>
            <person name="Sun H."/>
            <person name="Tunlid A."/>
            <person name="Henrissat B."/>
            <person name="Grigoriev I.V."/>
            <person name="Hibbett D.S."/>
            <person name="Martin F."/>
        </authorList>
    </citation>
    <scope>NUCLEOTIDE SEQUENCE [LARGE SCALE GENOMIC DNA]</scope>
    <source>
        <strain evidence="2">LaAM-08-1</strain>
    </source>
</reference>
<protein>
    <submittedName>
        <fullName evidence="1">Uncharacterized protein</fullName>
    </submittedName>
</protein>
<dbReference type="OrthoDB" id="63935at2759"/>
<proteinExistence type="predicted"/>
<dbReference type="HOGENOM" id="CLU_1652435_0_0_1"/>
<organism evidence="1 2">
    <name type="scientific">Laccaria amethystina LaAM-08-1</name>
    <dbReference type="NCBI Taxonomy" id="1095629"/>
    <lineage>
        <taxon>Eukaryota</taxon>
        <taxon>Fungi</taxon>
        <taxon>Dikarya</taxon>
        <taxon>Basidiomycota</taxon>
        <taxon>Agaricomycotina</taxon>
        <taxon>Agaricomycetes</taxon>
        <taxon>Agaricomycetidae</taxon>
        <taxon>Agaricales</taxon>
        <taxon>Agaricineae</taxon>
        <taxon>Hydnangiaceae</taxon>
        <taxon>Laccaria</taxon>
    </lineage>
</organism>
<gene>
    <name evidence="1" type="ORF">K443DRAFT_98903</name>
</gene>
<name>A0A0C9X872_9AGAR</name>
<dbReference type="Proteomes" id="UP000054477">
    <property type="component" value="Unassembled WGS sequence"/>
</dbReference>
<dbReference type="EMBL" id="KN838609">
    <property type="protein sequence ID" value="KIK01281.1"/>
    <property type="molecule type" value="Genomic_DNA"/>
</dbReference>
<reference evidence="1 2" key="1">
    <citation type="submission" date="2014-04" db="EMBL/GenBank/DDBJ databases">
        <authorList>
            <consortium name="DOE Joint Genome Institute"/>
            <person name="Kuo A."/>
            <person name="Kohler A."/>
            <person name="Nagy L.G."/>
            <person name="Floudas D."/>
            <person name="Copeland A."/>
            <person name="Barry K.W."/>
            <person name="Cichocki N."/>
            <person name="Veneault-Fourrey C."/>
            <person name="LaButti K."/>
            <person name="Lindquist E.A."/>
            <person name="Lipzen A."/>
            <person name="Lundell T."/>
            <person name="Morin E."/>
            <person name="Murat C."/>
            <person name="Sun H."/>
            <person name="Tunlid A."/>
            <person name="Henrissat B."/>
            <person name="Grigoriev I.V."/>
            <person name="Hibbett D.S."/>
            <person name="Martin F."/>
            <person name="Nordberg H.P."/>
            <person name="Cantor M.N."/>
            <person name="Hua S.X."/>
        </authorList>
    </citation>
    <scope>NUCLEOTIDE SEQUENCE [LARGE SCALE GENOMIC DNA]</scope>
    <source>
        <strain evidence="1 2">LaAM-08-1</strain>
    </source>
</reference>
<dbReference type="AlphaFoldDB" id="A0A0C9X872"/>
<keyword evidence="2" id="KW-1185">Reference proteome</keyword>